<accession>A0A9D4F2Y3</accession>
<dbReference type="PANTHER" id="PTHR14187:SF5">
    <property type="entry name" value="HEAT SHOCK 70 KDA PROTEIN 12A"/>
    <property type="match status" value="1"/>
</dbReference>
<keyword evidence="2" id="KW-1185">Reference proteome</keyword>
<sequence>MQSLLKEGEPSKAKAILMVGGYSESPLLAETMREKFPRLKIIVPTDAGLAVLKGAVIFGHCPTSISERMSKYTYGIHCTEPFNKDEHPIDKLIKSDAGDRCDDIFSILVSSDQTLVVGEKQAEKRFYTSSINQTELEFKIYTSTNKDVQYVTDEGCRKIGCLRIPLSGSVTDRWVTIRLYFGGTEIKVEGEEEATGRITSTVVDFLL</sequence>
<protein>
    <submittedName>
        <fullName evidence="1">Uncharacterized protein</fullName>
    </submittedName>
</protein>
<dbReference type="EMBL" id="JAIWYP010000008">
    <property type="protein sequence ID" value="KAH3788760.1"/>
    <property type="molecule type" value="Genomic_DNA"/>
</dbReference>
<reference evidence="1" key="1">
    <citation type="journal article" date="2019" name="bioRxiv">
        <title>The Genome of the Zebra Mussel, Dreissena polymorpha: A Resource for Invasive Species Research.</title>
        <authorList>
            <person name="McCartney M.A."/>
            <person name="Auch B."/>
            <person name="Kono T."/>
            <person name="Mallez S."/>
            <person name="Zhang Y."/>
            <person name="Obille A."/>
            <person name="Becker A."/>
            <person name="Abrahante J.E."/>
            <person name="Garbe J."/>
            <person name="Badalamenti J.P."/>
            <person name="Herman A."/>
            <person name="Mangelson H."/>
            <person name="Liachko I."/>
            <person name="Sullivan S."/>
            <person name="Sone E.D."/>
            <person name="Koren S."/>
            <person name="Silverstein K.A.T."/>
            <person name="Beckman K.B."/>
            <person name="Gohl D.M."/>
        </authorList>
    </citation>
    <scope>NUCLEOTIDE SEQUENCE</scope>
    <source>
        <strain evidence="1">Duluth1</strain>
        <tissue evidence="1">Whole animal</tissue>
    </source>
</reference>
<proteinExistence type="predicted"/>
<evidence type="ECO:0000313" key="1">
    <source>
        <dbReference type="EMBL" id="KAH3788760.1"/>
    </source>
</evidence>
<name>A0A9D4F2Y3_DREPO</name>
<gene>
    <name evidence="1" type="ORF">DPMN_166908</name>
</gene>
<dbReference type="AlphaFoldDB" id="A0A9D4F2Y3"/>
<organism evidence="1 2">
    <name type="scientific">Dreissena polymorpha</name>
    <name type="common">Zebra mussel</name>
    <name type="synonym">Mytilus polymorpha</name>
    <dbReference type="NCBI Taxonomy" id="45954"/>
    <lineage>
        <taxon>Eukaryota</taxon>
        <taxon>Metazoa</taxon>
        <taxon>Spiralia</taxon>
        <taxon>Lophotrochozoa</taxon>
        <taxon>Mollusca</taxon>
        <taxon>Bivalvia</taxon>
        <taxon>Autobranchia</taxon>
        <taxon>Heteroconchia</taxon>
        <taxon>Euheterodonta</taxon>
        <taxon>Imparidentia</taxon>
        <taxon>Neoheterodontei</taxon>
        <taxon>Myida</taxon>
        <taxon>Dreissenoidea</taxon>
        <taxon>Dreissenidae</taxon>
        <taxon>Dreissena</taxon>
    </lineage>
</organism>
<dbReference type="InterPro" id="IPR043129">
    <property type="entry name" value="ATPase_NBD"/>
</dbReference>
<reference evidence="1" key="2">
    <citation type="submission" date="2020-11" db="EMBL/GenBank/DDBJ databases">
        <authorList>
            <person name="McCartney M.A."/>
            <person name="Auch B."/>
            <person name="Kono T."/>
            <person name="Mallez S."/>
            <person name="Becker A."/>
            <person name="Gohl D.M."/>
            <person name="Silverstein K.A.T."/>
            <person name="Koren S."/>
            <person name="Bechman K.B."/>
            <person name="Herman A."/>
            <person name="Abrahante J.E."/>
            <person name="Garbe J."/>
        </authorList>
    </citation>
    <scope>NUCLEOTIDE SEQUENCE</scope>
    <source>
        <strain evidence="1">Duluth1</strain>
        <tissue evidence="1">Whole animal</tissue>
    </source>
</reference>
<dbReference type="Proteomes" id="UP000828390">
    <property type="component" value="Unassembled WGS sequence"/>
</dbReference>
<comment type="caution">
    <text evidence="1">The sequence shown here is derived from an EMBL/GenBank/DDBJ whole genome shotgun (WGS) entry which is preliminary data.</text>
</comment>
<dbReference type="PANTHER" id="PTHR14187">
    <property type="entry name" value="ALPHA KINASE/ELONGATION FACTOR 2 KINASE"/>
    <property type="match status" value="1"/>
</dbReference>
<evidence type="ECO:0000313" key="2">
    <source>
        <dbReference type="Proteomes" id="UP000828390"/>
    </source>
</evidence>
<dbReference type="SUPFAM" id="SSF53067">
    <property type="entry name" value="Actin-like ATPase domain"/>
    <property type="match status" value="1"/>
</dbReference>